<evidence type="ECO:0000313" key="5">
    <source>
        <dbReference type="Proteomes" id="UP000027308"/>
    </source>
</evidence>
<evidence type="ECO:0000313" key="6">
    <source>
        <dbReference type="Proteomes" id="UP000814078"/>
    </source>
</evidence>
<name>A0A1N7U095_9PSED</name>
<dbReference type="EMBL" id="WKCM01000038">
    <property type="protein sequence ID" value="MCF5320636.1"/>
    <property type="molecule type" value="Genomic_DNA"/>
</dbReference>
<feature type="domain" description="Fatty acid desaturase" evidence="2">
    <location>
        <begin position="40"/>
        <end position="273"/>
    </location>
</feature>
<keyword evidence="1" id="KW-0472">Membrane</keyword>
<feature type="transmembrane region" description="Helical" evidence="1">
    <location>
        <begin position="39"/>
        <end position="59"/>
    </location>
</feature>
<evidence type="ECO:0000256" key="1">
    <source>
        <dbReference type="SAM" id="Phobius"/>
    </source>
</evidence>
<dbReference type="AlphaFoldDB" id="A0A1N7U095"/>
<evidence type="ECO:0000313" key="3">
    <source>
        <dbReference type="EMBL" id="AIB35032.1"/>
    </source>
</evidence>
<feature type="transmembrane region" description="Helical" evidence="1">
    <location>
        <begin position="219"/>
        <end position="239"/>
    </location>
</feature>
<sequence>MARPAYRLLHHSLWDLVPIALGLGHFAFVVWLVAAFHSLSWWALVPLALVYAISMSWSINSISHNQIHNAYFSHRAMNRAFDLLLSVTIGFSQTLYRDIHNRHHRGNADLPGPDGKTIDPLSIYQRGKQGQPENPWAYTFLSFFRDDPKPFYDEMKRKRPADARWVKVEIAVTVAFYIALALYNWQAVLWLLPFWYLGQCLSSLNGYYEHFGGNPDLPIAWGVSSYSVLYNLIWMNNGYHAEHHYRPKMHWTKVKAFHREIAEQQREAGVKQISVSHGLGFLVAHRKRQG</sequence>
<reference evidence="3 5" key="1">
    <citation type="submission" date="2014-05" db="EMBL/GenBank/DDBJ databases">
        <title>Pseudomonas simiae WCS417.</title>
        <authorList>
            <person name="Berendsen R.L."/>
        </authorList>
    </citation>
    <scope>NUCLEOTIDE SEQUENCE [LARGE SCALE GENOMIC DNA]</scope>
    <source>
        <strain evidence="3 5">WCS417</strain>
    </source>
</reference>
<keyword evidence="6" id="KW-1185">Reference proteome</keyword>
<evidence type="ECO:0000259" key="2">
    <source>
        <dbReference type="Pfam" id="PF00487"/>
    </source>
</evidence>
<dbReference type="PANTHER" id="PTHR12879">
    <property type="entry name" value="SPHINGOLIPID DELTA 4 DESATURASE/C-4 HYDROXYLASE PROTEIN DES2"/>
    <property type="match status" value="1"/>
</dbReference>
<dbReference type="GO" id="GO:0042284">
    <property type="term" value="F:sphingolipid delta-4 desaturase activity"/>
    <property type="evidence" value="ECO:0007669"/>
    <property type="project" value="TreeGrafter"/>
</dbReference>
<dbReference type="eggNOG" id="COG3239">
    <property type="taxonomic scope" value="Bacteria"/>
</dbReference>
<dbReference type="Proteomes" id="UP000027308">
    <property type="component" value="Chromosome"/>
</dbReference>
<gene>
    <name evidence="4" type="ORF">GIW13_20325</name>
    <name evidence="3" type="ORF">PS417_05490</name>
</gene>
<feature type="transmembrane region" description="Helical" evidence="1">
    <location>
        <begin position="165"/>
        <end position="185"/>
    </location>
</feature>
<proteinExistence type="predicted"/>
<dbReference type="PANTHER" id="PTHR12879:SF8">
    <property type="entry name" value="SPHINGOLIPID DELTA(4)-DESATURASE DES1"/>
    <property type="match status" value="1"/>
</dbReference>
<reference evidence="4 6" key="2">
    <citation type="submission" date="2019-11" db="EMBL/GenBank/DDBJ databases">
        <title>Epiphytic Pseudomonas syringae from cherry orchards.</title>
        <authorList>
            <person name="Hulin M.T."/>
        </authorList>
    </citation>
    <scope>NUCLEOTIDE SEQUENCE [LARGE SCALE GENOMIC DNA]</scope>
    <source>
        <strain evidence="4 6">PA-5-11C</strain>
    </source>
</reference>
<evidence type="ECO:0000313" key="4">
    <source>
        <dbReference type="EMBL" id="MCF5320636.1"/>
    </source>
</evidence>
<keyword evidence="1" id="KW-0812">Transmembrane</keyword>
<dbReference type="GO" id="GO:0016020">
    <property type="term" value="C:membrane"/>
    <property type="evidence" value="ECO:0007669"/>
    <property type="project" value="GOC"/>
</dbReference>
<dbReference type="OrthoDB" id="634389at2"/>
<dbReference type="Pfam" id="PF00487">
    <property type="entry name" value="FA_desaturase"/>
    <property type="match status" value="1"/>
</dbReference>
<keyword evidence="1" id="KW-1133">Transmembrane helix</keyword>
<accession>A0A1N7U095</accession>
<protein>
    <submittedName>
        <fullName evidence="3">Fatty acid desaturase</fullName>
    </submittedName>
</protein>
<dbReference type="Proteomes" id="UP000814078">
    <property type="component" value="Unassembled WGS sequence"/>
</dbReference>
<dbReference type="GeneID" id="45621755"/>
<feature type="transmembrane region" description="Helical" evidence="1">
    <location>
        <begin position="12"/>
        <end position="33"/>
    </location>
</feature>
<organism evidence="3 5">
    <name type="scientific">Pseudomonas simiae</name>
    <dbReference type="NCBI Taxonomy" id="321846"/>
    <lineage>
        <taxon>Bacteria</taxon>
        <taxon>Pseudomonadati</taxon>
        <taxon>Pseudomonadota</taxon>
        <taxon>Gammaproteobacteria</taxon>
        <taxon>Pseudomonadales</taxon>
        <taxon>Pseudomonadaceae</taxon>
        <taxon>Pseudomonas</taxon>
    </lineage>
</organism>
<dbReference type="EMBL" id="CP007637">
    <property type="protein sequence ID" value="AIB35032.1"/>
    <property type="molecule type" value="Genomic_DNA"/>
</dbReference>
<dbReference type="InterPro" id="IPR005804">
    <property type="entry name" value="FA_desaturase_dom"/>
</dbReference>
<dbReference type="RefSeq" id="WP_010212787.1">
    <property type="nucleotide sequence ID" value="NZ_CP005975.1"/>
</dbReference>
<dbReference type="GO" id="GO:0046513">
    <property type="term" value="P:ceramide biosynthetic process"/>
    <property type="evidence" value="ECO:0007669"/>
    <property type="project" value="TreeGrafter"/>
</dbReference>